<dbReference type="Proteomes" id="UP000222916">
    <property type="component" value="Chromosome"/>
</dbReference>
<dbReference type="InterPro" id="IPR058622">
    <property type="entry name" value="TolC"/>
</dbReference>
<keyword evidence="4" id="KW-1134">Transmembrane beta strand</keyword>
<evidence type="ECO:0000313" key="10">
    <source>
        <dbReference type="Proteomes" id="UP000222916"/>
    </source>
</evidence>
<evidence type="ECO:0000256" key="4">
    <source>
        <dbReference type="ARBA" id="ARBA00022452"/>
    </source>
</evidence>
<dbReference type="SUPFAM" id="SSF56954">
    <property type="entry name" value="Outer membrane efflux proteins (OEP)"/>
    <property type="match status" value="1"/>
</dbReference>
<name>A0A2D1QCK8_AERSA</name>
<accession>A0A2D1QCK8</accession>
<dbReference type="InterPro" id="IPR051906">
    <property type="entry name" value="TolC-like"/>
</dbReference>
<proteinExistence type="inferred from homology"/>
<dbReference type="NCBIfam" id="TIGR01844">
    <property type="entry name" value="type_I_sec_TolC"/>
    <property type="match status" value="1"/>
</dbReference>
<reference evidence="10" key="1">
    <citation type="journal article" date="2018" name="BMC Genomics">
        <title>The complete and fully assembled genome sequence of Aeromonas salmonicida subsp. pectinolytica and its comparative analysis with other Aeromonas species: investigation of the mobilome in environmental and pathogenic strains.</title>
        <authorList>
            <person name="Pfeiffer F."/>
            <person name="Zamora-Lagos M.A."/>
            <person name="Blettinger M."/>
            <person name="Yeroslaviz A."/>
            <person name="Dahl A."/>
            <person name="Gruber S."/>
            <person name="Habermann B.H."/>
        </authorList>
    </citation>
    <scope>NUCLEOTIDE SEQUENCE [LARGE SCALE GENOMIC DNA]</scope>
    <source>
        <strain evidence="10">34mel</strain>
    </source>
</reference>
<sequence>MMNKMFLPILALLSSYTHAEGLLDIYNLAKQKDPQLLESKAMRDQSFEKINEEQASFLPKINLGLSANYVDDNLDMQTGSATNSAINLEQSLYNSANWINLDLAAKNATLSDVSYVLEHQNLVLRTIQTYFNVLQAEDSLIYSQATKKAIQRQLAQTQQRFEVGLAAITDVHEAEAAFDQSFADEIYAENTLENSYEALRELTGLEHRKLNKLDTERFSPQKTLWKIDKWTDAAIEKNLALHQARIKKELAKMQIDLSKSGHKPLVDLTMGLSSTYNNYKDNTVNTDGYSNQGDIGIKFSLPLYTGGATASQVKQSSFDYVAASEQLEKSYRSVMSAVKSSYNNVNASIGSVRAYQQAVVSAESALKATEAGYEVGTRTIIDVLDANRKLYDAKTKLAISRYSYIVNVATLKLNSGSLGKKEIIDIDNGLVNLR</sequence>
<keyword evidence="7" id="KW-0998">Cell outer membrane</keyword>
<keyword evidence="5" id="KW-0812">Transmembrane</keyword>
<evidence type="ECO:0000256" key="6">
    <source>
        <dbReference type="ARBA" id="ARBA00023136"/>
    </source>
</evidence>
<gene>
    <name evidence="9" type="primary">tolC2</name>
    <name evidence="9" type="ORF">Asalp_09110</name>
</gene>
<dbReference type="PANTHER" id="PTHR30026">
    <property type="entry name" value="OUTER MEMBRANE PROTEIN TOLC"/>
    <property type="match status" value="1"/>
</dbReference>
<dbReference type="InterPro" id="IPR003423">
    <property type="entry name" value="OMP_efflux"/>
</dbReference>
<evidence type="ECO:0000256" key="1">
    <source>
        <dbReference type="ARBA" id="ARBA00004442"/>
    </source>
</evidence>
<dbReference type="InterPro" id="IPR010130">
    <property type="entry name" value="T1SS_OMP_TolC"/>
</dbReference>
<evidence type="ECO:0000313" key="9">
    <source>
        <dbReference type="EMBL" id="ATP08139.1"/>
    </source>
</evidence>
<dbReference type="EMBL" id="CP022426">
    <property type="protein sequence ID" value="ATP08139.1"/>
    <property type="molecule type" value="Genomic_DNA"/>
</dbReference>
<comment type="subcellular location">
    <subcellularLocation>
        <location evidence="1">Cell outer membrane</location>
    </subcellularLocation>
</comment>
<protein>
    <submittedName>
        <fullName evidence="9">Outer membrane protein TolC</fullName>
    </submittedName>
</protein>
<feature type="chain" id="PRO_5014399663" evidence="8">
    <location>
        <begin position="20"/>
        <end position="434"/>
    </location>
</feature>
<comment type="similarity">
    <text evidence="2">Belongs to the outer membrane factor (OMF) (TC 1.B.17) family.</text>
</comment>
<dbReference type="GO" id="GO:0015562">
    <property type="term" value="F:efflux transmembrane transporter activity"/>
    <property type="evidence" value="ECO:0007669"/>
    <property type="project" value="InterPro"/>
</dbReference>
<evidence type="ECO:0000256" key="2">
    <source>
        <dbReference type="ARBA" id="ARBA00007613"/>
    </source>
</evidence>
<dbReference type="AlphaFoldDB" id="A0A2D1QCK8"/>
<organism evidence="9 10">
    <name type="scientific">Aeromonas salmonicida subsp. pectinolytica 34mel</name>
    <dbReference type="NCBI Taxonomy" id="1324960"/>
    <lineage>
        <taxon>Bacteria</taxon>
        <taxon>Pseudomonadati</taxon>
        <taxon>Pseudomonadota</taxon>
        <taxon>Gammaproteobacteria</taxon>
        <taxon>Aeromonadales</taxon>
        <taxon>Aeromonadaceae</taxon>
        <taxon>Aeromonas</taxon>
    </lineage>
</organism>
<keyword evidence="6" id="KW-0472">Membrane</keyword>
<dbReference type="Gene3D" id="1.20.1600.10">
    <property type="entry name" value="Outer membrane efflux proteins (OEP)"/>
    <property type="match status" value="1"/>
</dbReference>
<dbReference type="NCBIfam" id="NF007002">
    <property type="entry name" value="PRK09465.1"/>
    <property type="match status" value="1"/>
</dbReference>
<evidence type="ECO:0000256" key="5">
    <source>
        <dbReference type="ARBA" id="ARBA00022692"/>
    </source>
</evidence>
<keyword evidence="3" id="KW-0813">Transport</keyword>
<evidence type="ECO:0000256" key="8">
    <source>
        <dbReference type="SAM" id="SignalP"/>
    </source>
</evidence>
<dbReference type="GO" id="GO:1990281">
    <property type="term" value="C:efflux pump complex"/>
    <property type="evidence" value="ECO:0007669"/>
    <property type="project" value="TreeGrafter"/>
</dbReference>
<dbReference type="GO" id="GO:0009279">
    <property type="term" value="C:cell outer membrane"/>
    <property type="evidence" value="ECO:0007669"/>
    <property type="project" value="UniProtKB-SubCell"/>
</dbReference>
<evidence type="ECO:0000256" key="3">
    <source>
        <dbReference type="ARBA" id="ARBA00022448"/>
    </source>
</evidence>
<dbReference type="GO" id="GO:0015288">
    <property type="term" value="F:porin activity"/>
    <property type="evidence" value="ECO:0007669"/>
    <property type="project" value="TreeGrafter"/>
</dbReference>
<dbReference type="Pfam" id="PF02321">
    <property type="entry name" value="OEP"/>
    <property type="match status" value="2"/>
</dbReference>
<keyword evidence="8" id="KW-0732">Signal</keyword>
<dbReference type="PANTHER" id="PTHR30026:SF20">
    <property type="entry name" value="OUTER MEMBRANE PROTEIN TOLC"/>
    <property type="match status" value="1"/>
</dbReference>
<evidence type="ECO:0000256" key="7">
    <source>
        <dbReference type="ARBA" id="ARBA00023237"/>
    </source>
</evidence>
<feature type="signal peptide" evidence="8">
    <location>
        <begin position="1"/>
        <end position="19"/>
    </location>
</feature>